<protein>
    <submittedName>
        <fullName evidence="1">Uncharacterized protein</fullName>
    </submittedName>
</protein>
<dbReference type="AlphaFoldDB" id="A0A397UFS3"/>
<accession>A0A397UFS3</accession>
<comment type="caution">
    <text evidence="1">The sequence shown here is derived from an EMBL/GenBank/DDBJ whole genome shotgun (WGS) entry which is preliminary data.</text>
</comment>
<dbReference type="Proteomes" id="UP000266673">
    <property type="component" value="Unassembled WGS sequence"/>
</dbReference>
<proteinExistence type="predicted"/>
<organism evidence="1 2">
    <name type="scientific">Gigaspora rosea</name>
    <dbReference type="NCBI Taxonomy" id="44941"/>
    <lineage>
        <taxon>Eukaryota</taxon>
        <taxon>Fungi</taxon>
        <taxon>Fungi incertae sedis</taxon>
        <taxon>Mucoromycota</taxon>
        <taxon>Glomeromycotina</taxon>
        <taxon>Glomeromycetes</taxon>
        <taxon>Diversisporales</taxon>
        <taxon>Gigasporaceae</taxon>
        <taxon>Gigaspora</taxon>
    </lineage>
</organism>
<evidence type="ECO:0000313" key="2">
    <source>
        <dbReference type="Proteomes" id="UP000266673"/>
    </source>
</evidence>
<keyword evidence="2" id="KW-1185">Reference proteome</keyword>
<feature type="non-terminal residue" evidence="1">
    <location>
        <position position="59"/>
    </location>
</feature>
<gene>
    <name evidence="1" type="ORF">C2G38_2109679</name>
</gene>
<name>A0A397UFS3_9GLOM</name>
<reference evidence="1 2" key="1">
    <citation type="submission" date="2018-06" db="EMBL/GenBank/DDBJ databases">
        <title>Comparative genomics reveals the genomic features of Rhizophagus irregularis, R. cerebriforme, R. diaphanum and Gigaspora rosea, and their symbiotic lifestyle signature.</title>
        <authorList>
            <person name="Morin E."/>
            <person name="San Clemente H."/>
            <person name="Chen E.C.H."/>
            <person name="De La Providencia I."/>
            <person name="Hainaut M."/>
            <person name="Kuo A."/>
            <person name="Kohler A."/>
            <person name="Murat C."/>
            <person name="Tang N."/>
            <person name="Roy S."/>
            <person name="Loubradou J."/>
            <person name="Henrissat B."/>
            <person name="Grigoriev I.V."/>
            <person name="Corradi N."/>
            <person name="Roux C."/>
            <person name="Martin F.M."/>
        </authorList>
    </citation>
    <scope>NUCLEOTIDE SEQUENCE [LARGE SCALE GENOMIC DNA]</scope>
    <source>
        <strain evidence="1 2">DAOM 194757</strain>
    </source>
</reference>
<dbReference type="EMBL" id="QKWP01001427">
    <property type="protein sequence ID" value="RIB09014.1"/>
    <property type="molecule type" value="Genomic_DNA"/>
</dbReference>
<evidence type="ECO:0000313" key="1">
    <source>
        <dbReference type="EMBL" id="RIB09014.1"/>
    </source>
</evidence>
<sequence>MDSFNKLNKVKIISEDSSNSEALSTWLKGIKIVKDILGEYVCHVHYRTEQTLKHYLVPR</sequence>